<name>A0A1N5TT32_9ACTN</name>
<accession>A0A1N5TT32</accession>
<gene>
    <name evidence="1" type="ORF">SAMN04489832_0359</name>
</gene>
<dbReference type="Proteomes" id="UP000185124">
    <property type="component" value="Unassembled WGS sequence"/>
</dbReference>
<reference evidence="2" key="1">
    <citation type="submission" date="2016-12" db="EMBL/GenBank/DDBJ databases">
        <authorList>
            <person name="Varghese N."/>
            <person name="Submissions S."/>
        </authorList>
    </citation>
    <scope>NUCLEOTIDE SEQUENCE [LARGE SCALE GENOMIC DNA]</scope>
    <source>
        <strain evidence="2">DSM 45599</strain>
    </source>
</reference>
<sequence>MPLPPRLFVVLIAQLDQSGAVVGHALIQNRLPSGDKGVRIYQSFLRYRALREDGRLARAVQVERCAVALVLR</sequence>
<evidence type="ECO:0000313" key="2">
    <source>
        <dbReference type="Proteomes" id="UP000185124"/>
    </source>
</evidence>
<keyword evidence="2" id="KW-1185">Reference proteome</keyword>
<dbReference type="EMBL" id="FSQT01000001">
    <property type="protein sequence ID" value="SIM51534.1"/>
    <property type="molecule type" value="Genomic_DNA"/>
</dbReference>
<protein>
    <submittedName>
        <fullName evidence="1">Uncharacterized protein</fullName>
    </submittedName>
</protein>
<evidence type="ECO:0000313" key="1">
    <source>
        <dbReference type="EMBL" id="SIM51534.1"/>
    </source>
</evidence>
<proteinExistence type="predicted"/>
<organism evidence="1 2">
    <name type="scientific">Micromonospora cremea</name>
    <dbReference type="NCBI Taxonomy" id="709881"/>
    <lineage>
        <taxon>Bacteria</taxon>
        <taxon>Bacillati</taxon>
        <taxon>Actinomycetota</taxon>
        <taxon>Actinomycetes</taxon>
        <taxon>Micromonosporales</taxon>
        <taxon>Micromonosporaceae</taxon>
        <taxon>Micromonospora</taxon>
    </lineage>
</organism>
<dbReference type="AlphaFoldDB" id="A0A1N5TT32"/>